<organism evidence="7 8">
    <name type="scientific">Aphidius gifuensis</name>
    <name type="common">Parasitoid wasp</name>
    <dbReference type="NCBI Taxonomy" id="684658"/>
    <lineage>
        <taxon>Eukaryota</taxon>
        <taxon>Metazoa</taxon>
        <taxon>Ecdysozoa</taxon>
        <taxon>Arthropoda</taxon>
        <taxon>Hexapoda</taxon>
        <taxon>Insecta</taxon>
        <taxon>Pterygota</taxon>
        <taxon>Neoptera</taxon>
        <taxon>Endopterygota</taxon>
        <taxon>Hymenoptera</taxon>
        <taxon>Apocrita</taxon>
        <taxon>Ichneumonoidea</taxon>
        <taxon>Braconidae</taxon>
        <taxon>Aphidiinae</taxon>
        <taxon>Aphidius</taxon>
    </lineage>
</organism>
<comment type="caution">
    <text evidence="7">The sequence shown here is derived from an EMBL/GenBank/DDBJ whole genome shotgun (WGS) entry which is preliminary data.</text>
</comment>
<evidence type="ECO:0000256" key="1">
    <source>
        <dbReference type="ARBA" id="ARBA00004141"/>
    </source>
</evidence>
<evidence type="ECO:0000256" key="6">
    <source>
        <dbReference type="SAM" id="Phobius"/>
    </source>
</evidence>
<keyword evidence="3 6" id="KW-0812">Transmembrane</keyword>
<comment type="similarity">
    <text evidence="2">Belongs to the KRTCAP2 family.</text>
</comment>
<dbReference type="PANTHER" id="PTHR32001">
    <property type="entry name" value="KERATINOCYTE-ASSOCIATED PROTEIN 2"/>
    <property type="match status" value="1"/>
</dbReference>
<feature type="transmembrane region" description="Helical" evidence="6">
    <location>
        <begin position="75"/>
        <end position="108"/>
    </location>
</feature>
<accession>A0A834XN74</accession>
<evidence type="ECO:0000256" key="5">
    <source>
        <dbReference type="ARBA" id="ARBA00023136"/>
    </source>
</evidence>
<comment type="subcellular location">
    <subcellularLocation>
        <location evidence="1">Membrane</location>
        <topology evidence="1">Multi-pass membrane protein</topology>
    </subcellularLocation>
</comment>
<keyword evidence="5 6" id="KW-0472">Membrane</keyword>
<keyword evidence="4 6" id="KW-1133">Transmembrane helix</keyword>
<name>A0A834XN74_APHGI</name>
<evidence type="ECO:0000256" key="4">
    <source>
        <dbReference type="ARBA" id="ARBA00022989"/>
    </source>
</evidence>
<keyword evidence="8" id="KW-1185">Reference proteome</keyword>
<gene>
    <name evidence="7" type="ORF">HCN44_008172</name>
</gene>
<dbReference type="InterPro" id="IPR018614">
    <property type="entry name" value="KRTCAP2"/>
</dbReference>
<dbReference type="PANTHER" id="PTHR32001:SF1">
    <property type="entry name" value="KERATINOCYTE-ASSOCIATED PROTEIN 2"/>
    <property type="match status" value="1"/>
</dbReference>
<protein>
    <recommendedName>
        <fullName evidence="9">Dolichyl-diphosphooligosaccharide--protein glycosyltransferase subunit KCP2</fullName>
    </recommendedName>
</protein>
<evidence type="ECO:0000256" key="2">
    <source>
        <dbReference type="ARBA" id="ARBA00007279"/>
    </source>
</evidence>
<dbReference type="Pfam" id="PF09775">
    <property type="entry name" value="Keratin_assoc"/>
    <property type="match status" value="1"/>
</dbReference>
<dbReference type="EMBL" id="JACMRX010000005">
    <property type="protein sequence ID" value="KAF7989498.1"/>
    <property type="molecule type" value="Genomic_DNA"/>
</dbReference>
<evidence type="ECO:0000256" key="3">
    <source>
        <dbReference type="ARBA" id="ARBA00022692"/>
    </source>
</evidence>
<sequence>MTVTSGVSFLLSLVITIILFSGMQMYKVWLTSTQLHTILGGFIGSLLFVFLLTAVGNLESSMFGKQFQQKFFPEVFISLLFSMISAGLVHRVSITTCFIFSMVALYYINRISQETYVPPAAASAIQTKKRK</sequence>
<evidence type="ECO:0000313" key="7">
    <source>
        <dbReference type="EMBL" id="KAF7989498.1"/>
    </source>
</evidence>
<evidence type="ECO:0000313" key="8">
    <source>
        <dbReference type="Proteomes" id="UP000639338"/>
    </source>
</evidence>
<dbReference type="GO" id="GO:0016020">
    <property type="term" value="C:membrane"/>
    <property type="evidence" value="ECO:0007669"/>
    <property type="project" value="UniProtKB-SubCell"/>
</dbReference>
<dbReference type="AlphaFoldDB" id="A0A834XN74"/>
<reference evidence="7 8" key="1">
    <citation type="submission" date="2020-08" db="EMBL/GenBank/DDBJ databases">
        <title>Aphidius gifuensis genome sequencing and assembly.</title>
        <authorList>
            <person name="Du Z."/>
        </authorList>
    </citation>
    <scope>NUCLEOTIDE SEQUENCE [LARGE SCALE GENOMIC DNA]</scope>
    <source>
        <strain evidence="7">YNYX2018</strain>
        <tissue evidence="7">Adults</tissue>
    </source>
</reference>
<feature type="transmembrane region" description="Helical" evidence="6">
    <location>
        <begin position="6"/>
        <end position="23"/>
    </location>
</feature>
<feature type="transmembrane region" description="Helical" evidence="6">
    <location>
        <begin position="35"/>
        <end position="55"/>
    </location>
</feature>
<evidence type="ECO:0008006" key="9">
    <source>
        <dbReference type="Google" id="ProtNLM"/>
    </source>
</evidence>
<dbReference type="Proteomes" id="UP000639338">
    <property type="component" value="Unassembled WGS sequence"/>
</dbReference>
<proteinExistence type="inferred from homology"/>
<dbReference type="OrthoDB" id="1111004at2759"/>